<protein>
    <submittedName>
        <fullName evidence="1">Uncharacterized protein</fullName>
    </submittedName>
</protein>
<gene>
    <name evidence="1" type="ORF">K3G42_029695</name>
</gene>
<name>A0ACB8FSC1_9SAUR</name>
<organism evidence="1 2">
    <name type="scientific">Sphaerodactylus townsendi</name>
    <dbReference type="NCBI Taxonomy" id="933632"/>
    <lineage>
        <taxon>Eukaryota</taxon>
        <taxon>Metazoa</taxon>
        <taxon>Chordata</taxon>
        <taxon>Craniata</taxon>
        <taxon>Vertebrata</taxon>
        <taxon>Euteleostomi</taxon>
        <taxon>Lepidosauria</taxon>
        <taxon>Squamata</taxon>
        <taxon>Bifurcata</taxon>
        <taxon>Gekkota</taxon>
        <taxon>Sphaerodactylidae</taxon>
        <taxon>Sphaerodactylus</taxon>
    </lineage>
</organism>
<comment type="caution">
    <text evidence="1">The sequence shown here is derived from an EMBL/GenBank/DDBJ whole genome shotgun (WGS) entry which is preliminary data.</text>
</comment>
<evidence type="ECO:0000313" key="1">
    <source>
        <dbReference type="EMBL" id="KAH8008465.1"/>
    </source>
</evidence>
<keyword evidence="2" id="KW-1185">Reference proteome</keyword>
<accession>A0ACB8FSC1</accession>
<reference evidence="1" key="1">
    <citation type="submission" date="2021-08" db="EMBL/GenBank/DDBJ databases">
        <title>The first chromosome-level gecko genome reveals the dynamic sex chromosomes of Neotropical dwarf geckos (Sphaerodactylidae: Sphaerodactylus).</title>
        <authorList>
            <person name="Pinto B.J."/>
            <person name="Keating S.E."/>
            <person name="Gamble T."/>
        </authorList>
    </citation>
    <scope>NUCLEOTIDE SEQUENCE</scope>
    <source>
        <strain evidence="1">TG3544</strain>
    </source>
</reference>
<evidence type="ECO:0000313" key="2">
    <source>
        <dbReference type="Proteomes" id="UP000827872"/>
    </source>
</evidence>
<sequence length="108" mass="11887">MVFGGGGGHDPLQKTFSSSGTLTGAWNEGESETCYPRDDRCSLHGAPSHHYPCNSPEELQRSTPLLGHFKKTVRKKPWAGSCPPLPQTALLYPHTRHRDGSRAEMTWG</sequence>
<proteinExistence type="predicted"/>
<dbReference type="EMBL" id="CM037619">
    <property type="protein sequence ID" value="KAH8008465.1"/>
    <property type="molecule type" value="Genomic_DNA"/>
</dbReference>
<dbReference type="Proteomes" id="UP000827872">
    <property type="component" value="Linkage Group LG06"/>
</dbReference>